<proteinExistence type="inferred from homology"/>
<reference evidence="6 7" key="1">
    <citation type="submission" date="2020-04" db="EMBL/GenBank/DDBJ databases">
        <title>Gordonia sp. nov. TBRC 11910.</title>
        <authorList>
            <person name="Suriyachadkun C."/>
        </authorList>
    </citation>
    <scope>NUCLEOTIDE SEQUENCE [LARGE SCALE GENOMIC DNA]</scope>
    <source>
        <strain evidence="6 7">TBRC 11910</strain>
    </source>
</reference>
<evidence type="ECO:0000313" key="6">
    <source>
        <dbReference type="EMBL" id="NMO02936.1"/>
    </source>
</evidence>
<name>A0A848KW90_9ACTN</name>
<evidence type="ECO:0000313" key="7">
    <source>
        <dbReference type="Proteomes" id="UP000550729"/>
    </source>
</evidence>
<dbReference type="Gene3D" id="3.40.605.10">
    <property type="entry name" value="Aldehyde Dehydrogenase, Chain A, domain 1"/>
    <property type="match status" value="1"/>
</dbReference>
<evidence type="ECO:0000256" key="2">
    <source>
        <dbReference type="ARBA" id="ARBA00023002"/>
    </source>
</evidence>
<keyword evidence="7" id="KW-1185">Reference proteome</keyword>
<organism evidence="6 7">
    <name type="scientific">Gordonia asplenii</name>
    <dbReference type="NCBI Taxonomy" id="2725283"/>
    <lineage>
        <taxon>Bacteria</taxon>
        <taxon>Bacillati</taxon>
        <taxon>Actinomycetota</taxon>
        <taxon>Actinomycetes</taxon>
        <taxon>Mycobacteriales</taxon>
        <taxon>Gordoniaceae</taxon>
        <taxon>Gordonia</taxon>
    </lineage>
</organism>
<dbReference type="AlphaFoldDB" id="A0A848KW90"/>
<dbReference type="InterPro" id="IPR015590">
    <property type="entry name" value="Aldehyde_DH_dom"/>
</dbReference>
<dbReference type="InterPro" id="IPR016161">
    <property type="entry name" value="Ald_DH/histidinol_DH"/>
</dbReference>
<comment type="similarity">
    <text evidence="1 4">Belongs to the aldehyde dehydrogenase family.</text>
</comment>
<feature type="active site" evidence="3">
    <location>
        <position position="261"/>
    </location>
</feature>
<keyword evidence="2 4" id="KW-0560">Oxidoreductase</keyword>
<dbReference type="PANTHER" id="PTHR42804:SF1">
    <property type="entry name" value="ALDEHYDE DEHYDROGENASE-RELATED"/>
    <property type="match status" value="1"/>
</dbReference>
<dbReference type="Proteomes" id="UP000550729">
    <property type="component" value="Unassembled WGS sequence"/>
</dbReference>
<dbReference type="Pfam" id="PF00171">
    <property type="entry name" value="Aldedh"/>
    <property type="match status" value="1"/>
</dbReference>
<dbReference type="FunFam" id="3.40.605.10:FF:000007">
    <property type="entry name" value="NAD/NADP-dependent betaine aldehyde dehydrogenase"/>
    <property type="match status" value="1"/>
</dbReference>
<evidence type="ECO:0000256" key="4">
    <source>
        <dbReference type="RuleBase" id="RU003345"/>
    </source>
</evidence>
<evidence type="ECO:0000259" key="5">
    <source>
        <dbReference type="Pfam" id="PF00171"/>
    </source>
</evidence>
<dbReference type="PROSITE" id="PS00687">
    <property type="entry name" value="ALDEHYDE_DEHYDR_GLU"/>
    <property type="match status" value="1"/>
</dbReference>
<sequence>MTSAIQTAPAEHATTLPDAMHIDGAAVVGTSGHSFTHINPANGQAQVEFQLAGPAEVTAAVESSARAQQQWRLESPTHRREKLQALARALRENIECFAELAALEIGTPLNITRWAADASVGWLDYYAGWTDKVTGDTIPVPREEGINFTLREPVGVVAKILTWNLPIASIAMAVAPALAAGCSVILKPAEQAGFQAVRFAQLCDEVGLPAGLVNTILGDHIAGDALVRHPGVAKVSFTGGGVTARKLQQAASENLTPLVLELGGKSANIIFADADLEAATSWSTIVTTLSGQGCSLPSRILAERSVYDDVVARVAAALEQVTVGDPYAADTMMGPVFTQGAFDRILGVIDESVGTGGATCVTGGAALDRPGFFIAPTLLRDVDPASAVAQEEIFGPVVCVIPFDDDDDAVRIANSTPYGLAAYVHTADLSRAMRLCRDLQAGGIGVNGKLVGLDPTVPFGGIGASGYGREGGREGLDEFLTVKNVAIKF</sequence>
<protein>
    <submittedName>
        <fullName evidence="6">Aldehyde dehydrogenase</fullName>
    </submittedName>
</protein>
<dbReference type="GO" id="GO:0016620">
    <property type="term" value="F:oxidoreductase activity, acting on the aldehyde or oxo group of donors, NAD or NADP as acceptor"/>
    <property type="evidence" value="ECO:0007669"/>
    <property type="project" value="InterPro"/>
</dbReference>
<evidence type="ECO:0000256" key="3">
    <source>
        <dbReference type="PROSITE-ProRule" id="PRU10007"/>
    </source>
</evidence>
<evidence type="ECO:0000256" key="1">
    <source>
        <dbReference type="ARBA" id="ARBA00009986"/>
    </source>
</evidence>
<dbReference type="Gene3D" id="3.40.309.10">
    <property type="entry name" value="Aldehyde Dehydrogenase, Chain A, domain 2"/>
    <property type="match status" value="1"/>
</dbReference>
<dbReference type="PANTHER" id="PTHR42804">
    <property type="entry name" value="ALDEHYDE DEHYDROGENASE"/>
    <property type="match status" value="1"/>
</dbReference>
<dbReference type="InterPro" id="IPR016163">
    <property type="entry name" value="Ald_DH_C"/>
</dbReference>
<dbReference type="SUPFAM" id="SSF53720">
    <property type="entry name" value="ALDH-like"/>
    <property type="match status" value="1"/>
</dbReference>
<dbReference type="RefSeq" id="WP_170195446.1">
    <property type="nucleotide sequence ID" value="NZ_JABBNB010000018.1"/>
</dbReference>
<gene>
    <name evidence="6" type="ORF">HH308_17125</name>
</gene>
<dbReference type="InterPro" id="IPR016162">
    <property type="entry name" value="Ald_DH_N"/>
</dbReference>
<dbReference type="EMBL" id="JABBNB010000018">
    <property type="protein sequence ID" value="NMO02936.1"/>
    <property type="molecule type" value="Genomic_DNA"/>
</dbReference>
<feature type="domain" description="Aldehyde dehydrogenase" evidence="5">
    <location>
        <begin position="33"/>
        <end position="485"/>
    </location>
</feature>
<accession>A0A848KW90</accession>
<dbReference type="InterPro" id="IPR029510">
    <property type="entry name" value="Ald_DH_CS_GLU"/>
</dbReference>
<comment type="caution">
    <text evidence="6">The sequence shown here is derived from an EMBL/GenBank/DDBJ whole genome shotgun (WGS) entry which is preliminary data.</text>
</comment>